<organism evidence="10 11">
    <name type="scientific">Caldisalinibacter kiritimatiensis</name>
    <dbReference type="NCBI Taxonomy" id="1304284"/>
    <lineage>
        <taxon>Bacteria</taxon>
        <taxon>Bacillati</taxon>
        <taxon>Bacillota</taxon>
        <taxon>Tissierellia</taxon>
        <taxon>Tissierellales</taxon>
        <taxon>Thermohalobacteraceae</taxon>
        <taxon>Caldisalinibacter</taxon>
    </lineage>
</organism>
<comment type="similarity">
    <text evidence="2">Belongs to the methyl-accepting chemotaxis (MCP) protein family.</text>
</comment>
<keyword evidence="1" id="KW-0145">Chemotaxis</keyword>
<evidence type="ECO:0000313" key="11">
    <source>
        <dbReference type="Proteomes" id="UP000013378"/>
    </source>
</evidence>
<feature type="domain" description="Methyl-accepting transducer" evidence="7">
    <location>
        <begin position="393"/>
        <end position="622"/>
    </location>
</feature>
<dbReference type="SMART" id="SM01358">
    <property type="entry name" value="HBM"/>
    <property type="match status" value="1"/>
</dbReference>
<dbReference type="InterPro" id="IPR003660">
    <property type="entry name" value="HAMP_dom"/>
</dbReference>
<dbReference type="PANTHER" id="PTHR43531">
    <property type="entry name" value="PROTEIN ICFG"/>
    <property type="match status" value="1"/>
</dbReference>
<evidence type="ECO:0000256" key="1">
    <source>
        <dbReference type="ARBA" id="ARBA00022500"/>
    </source>
</evidence>
<dbReference type="EMBL" id="ARZA01000287">
    <property type="protein sequence ID" value="EOC99258.1"/>
    <property type="molecule type" value="Genomic_DNA"/>
</dbReference>
<dbReference type="SMART" id="SM00283">
    <property type="entry name" value="MA"/>
    <property type="match status" value="1"/>
</dbReference>
<dbReference type="Pfam" id="PF00672">
    <property type="entry name" value="HAMP"/>
    <property type="match status" value="1"/>
</dbReference>
<dbReference type="SMART" id="SM00304">
    <property type="entry name" value="HAMP"/>
    <property type="match status" value="1"/>
</dbReference>
<dbReference type="PROSITE" id="PS50111">
    <property type="entry name" value="CHEMOTAXIS_TRANSDUC_2"/>
    <property type="match status" value="1"/>
</dbReference>
<keyword evidence="6" id="KW-0472">Membrane</keyword>
<dbReference type="Gene3D" id="1.20.1440.210">
    <property type="match status" value="1"/>
</dbReference>
<dbReference type="FunFam" id="1.10.287.950:FF:000001">
    <property type="entry name" value="Methyl-accepting chemotaxis sensory transducer"/>
    <property type="match status" value="1"/>
</dbReference>
<comment type="caution">
    <text evidence="10">The sequence shown here is derived from an EMBL/GenBank/DDBJ whole genome shotgun (WGS) entry which is preliminary data.</text>
</comment>
<sequence>MFKLFNNIKLGFKISGGFAILIIIIIFMSYMGYSGLDNVKINVDQATDASDYAKLALELRRSEKNFMLTQEQQYIDAIDQNIEQMLKNLDVTKSKLSQAEDKQKIDELKKLAEDYKQAANNYAKTTNEQNQLRQTFIENEATMINAIKELQKSQKTELDNLLLQIQDGQVDKQMIDLIQGKLNSYGIASKLLDDINRIGENERNFIINLSIDEEQSKYANDTFTAFKTAENTLEELKTHFREQQDIDRAQQVLNMIQATKVSFNDIVSAEETKDEEKAILIQTARSFLELTNNMEQKQLNDMNSAHATSLTTILIAAIIAVVISIILSFVLSRIITKPILAAVDTAAFIADGDLNEEINEKFKSRGDELGKLSKSFDKMINSLNNTLTKISQSSDTVTTAAEEIATGNQDLSQRTQEQASSLEEFSSTIEEITSSIDASSANAIEAVNLSDKTLSSVNEGEEVVKDLQGAMEEITASSNEIAEIIGKVNDIAFQTNLLALNAAVEAARAGESGRGFAVVAAEVRNLAGRAAESAKEIEKLIKKSIKRIENGNELMEETRKVLDGIVENTRKTSDVVGEIAAALREQSSATTEIDNTIEQLNQVTQQNASLVEEIASSSENMSSEAIELRDLVDQFKLSTQHKNISRRPNTNKISKTIVKNTKQQAAASQEDDDFEFDPDDFEKF</sequence>
<dbReference type="PANTHER" id="PTHR43531:SF11">
    <property type="entry name" value="METHYL-ACCEPTING CHEMOTAXIS PROTEIN 3"/>
    <property type="match status" value="1"/>
</dbReference>
<keyword evidence="6" id="KW-0812">Transmembrane</keyword>
<name>R1CRB8_9FIRM</name>
<dbReference type="PROSITE" id="PS50885">
    <property type="entry name" value="HAMP"/>
    <property type="match status" value="1"/>
</dbReference>
<feature type="compositionally biased region" description="Acidic residues" evidence="5">
    <location>
        <begin position="669"/>
        <end position="684"/>
    </location>
</feature>
<dbReference type="RefSeq" id="WP_006317653.1">
    <property type="nucleotide sequence ID" value="NZ_ARZA01000287.1"/>
</dbReference>
<dbReference type="GO" id="GO:0005886">
    <property type="term" value="C:plasma membrane"/>
    <property type="evidence" value="ECO:0007669"/>
    <property type="project" value="TreeGrafter"/>
</dbReference>
<feature type="domain" description="HBM" evidence="9">
    <location>
        <begin position="41"/>
        <end position="306"/>
    </location>
</feature>
<feature type="transmembrane region" description="Helical" evidence="6">
    <location>
        <begin position="12"/>
        <end position="33"/>
    </location>
</feature>
<dbReference type="GO" id="GO:0006935">
    <property type="term" value="P:chemotaxis"/>
    <property type="evidence" value="ECO:0007669"/>
    <property type="project" value="UniProtKB-KW"/>
</dbReference>
<dbReference type="GO" id="GO:0004888">
    <property type="term" value="F:transmembrane signaling receptor activity"/>
    <property type="evidence" value="ECO:0007669"/>
    <property type="project" value="TreeGrafter"/>
</dbReference>
<dbReference type="PATRIC" id="fig|1304284.3.peg.2674"/>
<evidence type="ECO:0000259" key="8">
    <source>
        <dbReference type="PROSITE" id="PS50885"/>
    </source>
</evidence>
<gene>
    <name evidence="10" type="ORF">L21TH_2722</name>
</gene>
<evidence type="ECO:0000256" key="4">
    <source>
        <dbReference type="SAM" id="Coils"/>
    </source>
</evidence>
<evidence type="ECO:0000259" key="9">
    <source>
        <dbReference type="PROSITE" id="PS51753"/>
    </source>
</evidence>
<dbReference type="Proteomes" id="UP000013378">
    <property type="component" value="Unassembled WGS sequence"/>
</dbReference>
<evidence type="ECO:0000259" key="7">
    <source>
        <dbReference type="PROSITE" id="PS50111"/>
    </source>
</evidence>
<keyword evidence="11" id="KW-1185">Reference proteome</keyword>
<keyword evidence="3" id="KW-0807">Transducer</keyword>
<evidence type="ECO:0000256" key="5">
    <source>
        <dbReference type="SAM" id="MobiDB-lite"/>
    </source>
</evidence>
<dbReference type="CDD" id="cd11386">
    <property type="entry name" value="MCP_signal"/>
    <property type="match status" value="1"/>
</dbReference>
<dbReference type="PROSITE" id="PS51753">
    <property type="entry name" value="HBM"/>
    <property type="match status" value="1"/>
</dbReference>
<dbReference type="Gene3D" id="1.10.287.950">
    <property type="entry name" value="Methyl-accepting chemotaxis protein"/>
    <property type="match status" value="1"/>
</dbReference>
<dbReference type="SUPFAM" id="SSF58104">
    <property type="entry name" value="Methyl-accepting chemotaxis protein (MCP) signaling domain"/>
    <property type="match status" value="1"/>
</dbReference>
<feature type="domain" description="HAMP" evidence="8">
    <location>
        <begin position="333"/>
        <end position="388"/>
    </location>
</feature>
<accession>R1CRB8</accession>
<evidence type="ECO:0000256" key="3">
    <source>
        <dbReference type="PROSITE-ProRule" id="PRU00284"/>
    </source>
</evidence>
<dbReference type="STRING" id="1304284.L21TH_2722"/>
<dbReference type="AlphaFoldDB" id="R1CRB8"/>
<dbReference type="OrthoDB" id="9814363at2"/>
<dbReference type="InterPro" id="IPR004089">
    <property type="entry name" value="MCPsignal_dom"/>
</dbReference>
<keyword evidence="10" id="KW-0675">Receptor</keyword>
<evidence type="ECO:0000256" key="2">
    <source>
        <dbReference type="ARBA" id="ARBA00029447"/>
    </source>
</evidence>
<feature type="transmembrane region" description="Helical" evidence="6">
    <location>
        <begin position="310"/>
        <end position="331"/>
    </location>
</feature>
<dbReference type="InterPro" id="IPR051310">
    <property type="entry name" value="MCP_chemotaxis"/>
</dbReference>
<dbReference type="eggNOG" id="COG0840">
    <property type="taxonomic scope" value="Bacteria"/>
</dbReference>
<feature type="coiled-coil region" evidence="4">
    <location>
        <begin position="75"/>
        <end position="135"/>
    </location>
</feature>
<proteinExistence type="inferred from homology"/>
<reference evidence="10 11" key="1">
    <citation type="journal article" date="2015" name="Geomicrobiol. J.">
        <title>Caldisalinibacter kiritimatiensis gen. nov., sp. nov., a moderately thermohalophilic thiosulfate-reducing bacterium from a hypersaline microbial mat.</title>
        <authorList>
            <person name="Ben Hania W."/>
            <person name="Joseph M."/>
            <person name="Fiebig A."/>
            <person name="Bunk B."/>
            <person name="Klenk H.-P."/>
            <person name="Fardeau M.-L."/>
            <person name="Spring S."/>
        </authorList>
    </citation>
    <scope>NUCLEOTIDE SEQUENCE [LARGE SCALE GENOMIC DNA]</scope>
    <source>
        <strain evidence="10 11">L21-TH-D2</strain>
    </source>
</reference>
<keyword evidence="6" id="KW-1133">Transmembrane helix</keyword>
<dbReference type="CDD" id="cd06225">
    <property type="entry name" value="HAMP"/>
    <property type="match status" value="1"/>
</dbReference>
<protein>
    <submittedName>
        <fullName evidence="10">Methyl-accepting chemotaxis protein I (Serine chemoreceptor protein)</fullName>
    </submittedName>
</protein>
<dbReference type="InterPro" id="IPR032255">
    <property type="entry name" value="HBM"/>
</dbReference>
<evidence type="ECO:0000256" key="6">
    <source>
        <dbReference type="SAM" id="Phobius"/>
    </source>
</evidence>
<dbReference type="Pfam" id="PF00015">
    <property type="entry name" value="MCPsignal"/>
    <property type="match status" value="1"/>
</dbReference>
<feature type="coiled-coil region" evidence="4">
    <location>
        <begin position="593"/>
        <end position="620"/>
    </location>
</feature>
<feature type="region of interest" description="Disordered" evidence="5">
    <location>
        <begin position="659"/>
        <end position="684"/>
    </location>
</feature>
<keyword evidence="4" id="KW-0175">Coiled coil</keyword>
<dbReference type="GO" id="GO:0007165">
    <property type="term" value="P:signal transduction"/>
    <property type="evidence" value="ECO:0007669"/>
    <property type="project" value="UniProtKB-KW"/>
</dbReference>
<evidence type="ECO:0000313" key="10">
    <source>
        <dbReference type="EMBL" id="EOC99258.1"/>
    </source>
</evidence>